<dbReference type="AlphaFoldDB" id="A0A9E7HYR6"/>
<feature type="region of interest" description="Disordered" evidence="1">
    <location>
        <begin position="39"/>
        <end position="59"/>
    </location>
</feature>
<gene>
    <name evidence="2" type="ORF">MUK42_17721</name>
</gene>
<keyword evidence="3" id="KW-1185">Reference proteome</keyword>
<feature type="region of interest" description="Disordered" evidence="1">
    <location>
        <begin position="1"/>
        <end position="22"/>
    </location>
</feature>
<dbReference type="Proteomes" id="UP001055439">
    <property type="component" value="Chromosome 8"/>
</dbReference>
<name>A0A9E7HYR6_9LILI</name>
<organism evidence="2 3">
    <name type="scientific">Musa troglodytarum</name>
    <name type="common">fe'i banana</name>
    <dbReference type="NCBI Taxonomy" id="320322"/>
    <lineage>
        <taxon>Eukaryota</taxon>
        <taxon>Viridiplantae</taxon>
        <taxon>Streptophyta</taxon>
        <taxon>Embryophyta</taxon>
        <taxon>Tracheophyta</taxon>
        <taxon>Spermatophyta</taxon>
        <taxon>Magnoliopsida</taxon>
        <taxon>Liliopsida</taxon>
        <taxon>Zingiberales</taxon>
        <taxon>Musaceae</taxon>
        <taxon>Musa</taxon>
    </lineage>
</organism>
<feature type="compositionally biased region" description="Polar residues" evidence="1">
    <location>
        <begin position="9"/>
        <end position="19"/>
    </location>
</feature>
<protein>
    <submittedName>
        <fullName evidence="2">Uncharacterized protein</fullName>
    </submittedName>
</protein>
<accession>A0A9E7HYR6</accession>
<reference evidence="2" key="1">
    <citation type="submission" date="2022-05" db="EMBL/GenBank/DDBJ databases">
        <title>The Musa troglodytarum L. genome provides insights into the mechanism of non-climacteric behaviour and enrichment of carotenoids.</title>
        <authorList>
            <person name="Wang J."/>
        </authorList>
    </citation>
    <scope>NUCLEOTIDE SEQUENCE</scope>
    <source>
        <tissue evidence="2">Leaf</tissue>
    </source>
</reference>
<proteinExistence type="predicted"/>
<dbReference type="EMBL" id="CP097510">
    <property type="protein sequence ID" value="URE39227.1"/>
    <property type="molecule type" value="Genomic_DNA"/>
</dbReference>
<evidence type="ECO:0000313" key="2">
    <source>
        <dbReference type="EMBL" id="URE39227.1"/>
    </source>
</evidence>
<evidence type="ECO:0000313" key="3">
    <source>
        <dbReference type="Proteomes" id="UP001055439"/>
    </source>
</evidence>
<evidence type="ECO:0000256" key="1">
    <source>
        <dbReference type="SAM" id="MobiDB-lite"/>
    </source>
</evidence>
<sequence>MEPEKMSLPISSTTLQPTVESDDDANAAVIKWGGARSQGPYARANFEAGSSDLNSSSAD</sequence>